<dbReference type="CDD" id="cd23509">
    <property type="entry name" value="Gnk2-like"/>
    <property type="match status" value="2"/>
</dbReference>
<keyword evidence="2" id="KW-0677">Repeat</keyword>
<evidence type="ECO:0000256" key="2">
    <source>
        <dbReference type="ARBA" id="ARBA00022737"/>
    </source>
</evidence>
<dbReference type="AlphaFoldDB" id="A0AAW1HZJ7"/>
<dbReference type="PROSITE" id="PS51473">
    <property type="entry name" value="GNK2"/>
    <property type="match status" value="2"/>
</dbReference>
<dbReference type="PANTHER" id="PTHR32099">
    <property type="entry name" value="CYSTEINE-RICH REPEAT SECRETORY PROTEIN"/>
    <property type="match status" value="1"/>
</dbReference>
<dbReference type="InterPro" id="IPR002902">
    <property type="entry name" value="GNK2"/>
</dbReference>
<feature type="domain" description="Gnk2-homologous" evidence="4">
    <location>
        <begin position="33"/>
        <end position="135"/>
    </location>
</feature>
<sequence length="333" mass="37590">MVLPMFPKSQITYFVTILFFVLQLTQTLSQFHYFGYYCDETIGNYTKKSDYKTNLNLLLPKLTDQASESHFDNHTVGEGIDKTYGLYLCRGDLNDQQCHDCIDAAVLSASEKCPVEKSVIVWYEECMVRYSNQSIFEIEDETLLTYSWSTPNVTEPEKFQTVFGEAVDTVIDQAAYNESNKGYATAEEQITLFQTVYVMGICTPDIIGNLCERCLRVALSSMAGCCGTARVNQQMYLPSCWLRYDNAPFLLDSNQGFPPESSPDSHSSSFDSPPSEDSPPTPSDITIMNDVLQLELAIIDTILKHDTNTTQPDLFDMNNPLIQKCHNIFGLNQ</sequence>
<feature type="domain" description="Gnk2-homologous" evidence="4">
    <location>
        <begin position="141"/>
        <end position="249"/>
    </location>
</feature>
<comment type="caution">
    <text evidence="5">The sequence shown here is derived from an EMBL/GenBank/DDBJ whole genome shotgun (WGS) entry which is preliminary data.</text>
</comment>
<name>A0AAW1HZJ7_SAPOF</name>
<evidence type="ECO:0000313" key="6">
    <source>
        <dbReference type="Proteomes" id="UP001443914"/>
    </source>
</evidence>
<dbReference type="Proteomes" id="UP001443914">
    <property type="component" value="Unassembled WGS sequence"/>
</dbReference>
<feature type="compositionally biased region" description="Low complexity" evidence="3">
    <location>
        <begin position="258"/>
        <end position="275"/>
    </location>
</feature>
<reference evidence="5" key="1">
    <citation type="submission" date="2024-03" db="EMBL/GenBank/DDBJ databases">
        <title>WGS assembly of Saponaria officinalis var. Norfolk2.</title>
        <authorList>
            <person name="Jenkins J."/>
            <person name="Shu S."/>
            <person name="Grimwood J."/>
            <person name="Barry K."/>
            <person name="Goodstein D."/>
            <person name="Schmutz J."/>
            <person name="Leebens-Mack J."/>
            <person name="Osbourn A."/>
        </authorList>
    </citation>
    <scope>NUCLEOTIDE SEQUENCE [LARGE SCALE GENOMIC DNA]</scope>
    <source>
        <strain evidence="5">JIC</strain>
    </source>
</reference>
<gene>
    <name evidence="5" type="ORF">RND81_10G022400</name>
</gene>
<dbReference type="PANTHER" id="PTHR32099:SF71">
    <property type="entry name" value="CYSTEINE-RICH REPEAT SECRETORY PROTEIN 7"/>
    <property type="match status" value="1"/>
</dbReference>
<keyword evidence="6" id="KW-1185">Reference proteome</keyword>
<evidence type="ECO:0000256" key="3">
    <source>
        <dbReference type="SAM" id="MobiDB-lite"/>
    </source>
</evidence>
<dbReference type="EMBL" id="JBDFQZ010000010">
    <property type="protein sequence ID" value="KAK9681715.1"/>
    <property type="molecule type" value="Genomic_DNA"/>
</dbReference>
<organism evidence="5 6">
    <name type="scientific">Saponaria officinalis</name>
    <name type="common">Common soapwort</name>
    <name type="synonym">Lychnis saponaria</name>
    <dbReference type="NCBI Taxonomy" id="3572"/>
    <lineage>
        <taxon>Eukaryota</taxon>
        <taxon>Viridiplantae</taxon>
        <taxon>Streptophyta</taxon>
        <taxon>Embryophyta</taxon>
        <taxon>Tracheophyta</taxon>
        <taxon>Spermatophyta</taxon>
        <taxon>Magnoliopsida</taxon>
        <taxon>eudicotyledons</taxon>
        <taxon>Gunneridae</taxon>
        <taxon>Pentapetalae</taxon>
        <taxon>Caryophyllales</taxon>
        <taxon>Caryophyllaceae</taxon>
        <taxon>Caryophylleae</taxon>
        <taxon>Saponaria</taxon>
    </lineage>
</organism>
<dbReference type="Gene3D" id="3.30.430.20">
    <property type="entry name" value="Gnk2 domain, C-X8-C-X2-C motif"/>
    <property type="match status" value="2"/>
</dbReference>
<proteinExistence type="predicted"/>
<evidence type="ECO:0000256" key="1">
    <source>
        <dbReference type="ARBA" id="ARBA00022729"/>
    </source>
</evidence>
<dbReference type="InterPro" id="IPR038408">
    <property type="entry name" value="GNK2_sf"/>
</dbReference>
<accession>A0AAW1HZJ7</accession>
<dbReference type="Pfam" id="PF01657">
    <property type="entry name" value="Stress-antifung"/>
    <property type="match status" value="2"/>
</dbReference>
<feature type="region of interest" description="Disordered" evidence="3">
    <location>
        <begin position="253"/>
        <end position="284"/>
    </location>
</feature>
<evidence type="ECO:0000313" key="5">
    <source>
        <dbReference type="EMBL" id="KAK9681715.1"/>
    </source>
</evidence>
<evidence type="ECO:0000259" key="4">
    <source>
        <dbReference type="PROSITE" id="PS51473"/>
    </source>
</evidence>
<keyword evidence="1" id="KW-0732">Signal</keyword>
<protein>
    <recommendedName>
        <fullName evidence="4">Gnk2-homologous domain-containing protein</fullName>
    </recommendedName>
</protein>
<dbReference type="FunFam" id="3.30.430.20:FF:000003">
    <property type="entry name" value="Cysteine-rich RLK (RECEPTOR-like protein kinase) 10"/>
    <property type="match status" value="1"/>
</dbReference>